<feature type="compositionally biased region" description="Polar residues" evidence="1">
    <location>
        <begin position="64"/>
        <end position="83"/>
    </location>
</feature>
<dbReference type="Proteomes" id="UP000176988">
    <property type="component" value="Unassembled WGS sequence"/>
</dbReference>
<feature type="region of interest" description="Disordered" evidence="1">
    <location>
        <begin position="103"/>
        <end position="172"/>
    </location>
</feature>
<name>A0A1F7WEB5_9BACT</name>
<feature type="region of interest" description="Disordered" evidence="1">
    <location>
        <begin position="42"/>
        <end position="83"/>
    </location>
</feature>
<protein>
    <submittedName>
        <fullName evidence="2">Uncharacterized protein</fullName>
    </submittedName>
</protein>
<evidence type="ECO:0000313" key="3">
    <source>
        <dbReference type="Proteomes" id="UP000176988"/>
    </source>
</evidence>
<evidence type="ECO:0000313" key="2">
    <source>
        <dbReference type="EMBL" id="OGM01130.1"/>
    </source>
</evidence>
<gene>
    <name evidence="2" type="ORF">A2480_00415</name>
</gene>
<accession>A0A1F7WEB5</accession>
<feature type="compositionally biased region" description="Polar residues" evidence="1">
    <location>
        <begin position="42"/>
        <end position="54"/>
    </location>
</feature>
<comment type="caution">
    <text evidence="2">The sequence shown here is derived from an EMBL/GenBank/DDBJ whole genome shotgun (WGS) entry which is preliminary data.</text>
</comment>
<evidence type="ECO:0000256" key="1">
    <source>
        <dbReference type="SAM" id="MobiDB-lite"/>
    </source>
</evidence>
<feature type="compositionally biased region" description="Low complexity" evidence="1">
    <location>
        <begin position="131"/>
        <end position="155"/>
    </location>
</feature>
<organism evidence="2 3">
    <name type="scientific">Candidatus Uhrbacteria bacterium RIFOXYC2_FULL_47_19</name>
    <dbReference type="NCBI Taxonomy" id="1802424"/>
    <lineage>
        <taxon>Bacteria</taxon>
        <taxon>Candidatus Uhriibacteriota</taxon>
    </lineage>
</organism>
<feature type="compositionally biased region" description="Polar residues" evidence="1">
    <location>
        <begin position="113"/>
        <end position="130"/>
    </location>
</feature>
<reference evidence="2 3" key="1">
    <citation type="journal article" date="2016" name="Nat. Commun.">
        <title>Thousands of microbial genomes shed light on interconnected biogeochemical processes in an aquifer system.</title>
        <authorList>
            <person name="Anantharaman K."/>
            <person name="Brown C.T."/>
            <person name="Hug L.A."/>
            <person name="Sharon I."/>
            <person name="Castelle C.J."/>
            <person name="Probst A.J."/>
            <person name="Thomas B.C."/>
            <person name="Singh A."/>
            <person name="Wilkins M.J."/>
            <person name="Karaoz U."/>
            <person name="Brodie E.L."/>
            <person name="Williams K.H."/>
            <person name="Hubbard S.S."/>
            <person name="Banfield J.F."/>
        </authorList>
    </citation>
    <scope>NUCLEOTIDE SEQUENCE [LARGE SCALE GENOMIC DNA]</scope>
</reference>
<proteinExistence type="predicted"/>
<feature type="compositionally biased region" description="Acidic residues" evidence="1">
    <location>
        <begin position="103"/>
        <end position="112"/>
    </location>
</feature>
<sequence length="226" mass="24917">MDIKVSDVRTSRRRTVVGLSVFLLILLVATVSGLEVFSSKNGSAQVPRVSSSSRTDNKNDSENIKQANQPLQATIPNIGTSTPVKNLGRSLSLMLNKVISSDLSDDQSEEWSNDTYLDNDSIDQSQNQPATTTSSDAINSSSTSPDSSESSSANTQTNNSVQSEDTTDQDDQQLIINDQSTDTSRTDSIMQAIIDFWWRLWDLIWPATRNLWSNIKSLLSIRVENP</sequence>
<dbReference type="AlphaFoldDB" id="A0A1F7WEB5"/>
<dbReference type="EMBL" id="MGFG01000016">
    <property type="protein sequence ID" value="OGM01130.1"/>
    <property type="molecule type" value="Genomic_DNA"/>
</dbReference>